<dbReference type="NCBIfam" id="TIGR01845">
    <property type="entry name" value="outer_NodT"/>
    <property type="match status" value="1"/>
</dbReference>
<proteinExistence type="inferred from homology"/>
<dbReference type="Pfam" id="PF02321">
    <property type="entry name" value="OEP"/>
    <property type="match status" value="2"/>
</dbReference>
<evidence type="ECO:0000313" key="4">
    <source>
        <dbReference type="Proteomes" id="UP000271590"/>
    </source>
</evidence>
<dbReference type="RefSeq" id="WP_124955779.1">
    <property type="nucleotide sequence ID" value="NZ_RQXU01000001.1"/>
</dbReference>
<evidence type="ECO:0000256" key="1">
    <source>
        <dbReference type="ARBA" id="ARBA00007613"/>
    </source>
</evidence>
<reference evidence="3 4" key="1">
    <citation type="submission" date="2018-11" db="EMBL/GenBank/DDBJ databases">
        <title>The genome of Variovorax sp T529.</title>
        <authorList>
            <person name="Gao J."/>
        </authorList>
    </citation>
    <scope>NUCLEOTIDE SEQUENCE [LARGE SCALE GENOMIC DNA]</scope>
    <source>
        <strain evidence="3 4">T529</strain>
    </source>
</reference>
<accession>A0A3P3F0T0</accession>
<comment type="similarity">
    <text evidence="1 2">Belongs to the outer membrane factor (OMF) (TC 1.B.17) family.</text>
</comment>
<dbReference type="InterPro" id="IPR010131">
    <property type="entry name" value="MdtP/NodT-like"/>
</dbReference>
<dbReference type="AlphaFoldDB" id="A0A3P3F0T0"/>
<dbReference type="EMBL" id="RQXU01000001">
    <property type="protein sequence ID" value="RRH92254.1"/>
    <property type="molecule type" value="Genomic_DNA"/>
</dbReference>
<comment type="caution">
    <text evidence="3">The sequence shown here is derived from an EMBL/GenBank/DDBJ whole genome shotgun (WGS) entry which is preliminary data.</text>
</comment>
<dbReference type="GO" id="GO:0015562">
    <property type="term" value="F:efflux transmembrane transporter activity"/>
    <property type="evidence" value="ECO:0007669"/>
    <property type="project" value="InterPro"/>
</dbReference>
<name>A0A3P3F0T0_9BURK</name>
<dbReference type="GO" id="GO:0005886">
    <property type="term" value="C:plasma membrane"/>
    <property type="evidence" value="ECO:0007669"/>
    <property type="project" value="UniProtKB-SubCell"/>
</dbReference>
<organism evidence="3 4">
    <name type="scientific">Variovorax beijingensis</name>
    <dbReference type="NCBI Taxonomy" id="2496117"/>
    <lineage>
        <taxon>Bacteria</taxon>
        <taxon>Pseudomonadati</taxon>
        <taxon>Pseudomonadota</taxon>
        <taxon>Betaproteobacteria</taxon>
        <taxon>Burkholderiales</taxon>
        <taxon>Comamonadaceae</taxon>
        <taxon>Variovorax</taxon>
    </lineage>
</organism>
<dbReference type="Gene3D" id="1.20.1600.10">
    <property type="entry name" value="Outer membrane efflux proteins (OEP)"/>
    <property type="match status" value="1"/>
</dbReference>
<gene>
    <name evidence="3" type="ORF">EH244_00115</name>
</gene>
<dbReference type="SUPFAM" id="SSF56954">
    <property type="entry name" value="Outer membrane efflux proteins (OEP)"/>
    <property type="match status" value="1"/>
</dbReference>
<dbReference type="PANTHER" id="PTHR30203:SF33">
    <property type="entry name" value="BLR4455 PROTEIN"/>
    <property type="match status" value="1"/>
</dbReference>
<keyword evidence="2" id="KW-1134">Transmembrane beta strand</keyword>
<dbReference type="PANTHER" id="PTHR30203">
    <property type="entry name" value="OUTER MEMBRANE CATION EFFLUX PROTEIN"/>
    <property type="match status" value="1"/>
</dbReference>
<evidence type="ECO:0000256" key="2">
    <source>
        <dbReference type="RuleBase" id="RU362097"/>
    </source>
</evidence>
<evidence type="ECO:0000313" key="3">
    <source>
        <dbReference type="EMBL" id="RRH92254.1"/>
    </source>
</evidence>
<keyword evidence="2" id="KW-0564">Palmitate</keyword>
<sequence length="502" mass="52158">MNEAAMTHRQRILSHLPGRPSALVLAALLAGCAVGPAYQVPSAALPAGWKEQKTAEGWLPAAPADALDRGEWWKLFGDATLDELAARVQVSNQNIAAAVANYAQAQALVRGERAALFPTVSLDGSGRRSGNIGGTSNAANAFSATLGVDWAPDVWGRLRQAVSSAQANAQASEADLASARLSAVGDLATNYFSLREADAEIALLDQTIEGYQRAFEITSNRYRAGIAAQTDVLQAQTQLVNAQAERVGLQRTRATLEHAIAMLVGVAPADFSLPAAQWTPTVPGIPTGVPSTLLQRRPDIAAAERAVAAANAQIGIARSAYFPNFGLSASVGSSASRVKDLFNASNTLWALGLSVAQVVFDAGAIGATVDSAKAAHEASVARYRQTVLTAFQAVEDQLTAGAALAQQEGLRREASAAADKTEQQLLNRYRAAQVSYTEVVTAQAAALGARRTLAQLQVNRQTAAVALIQALGGGWHAGWAGETLSSAPSAAQAAPSPQSGVK</sequence>
<keyword evidence="2" id="KW-0449">Lipoprotein</keyword>
<dbReference type="Gene3D" id="2.20.200.10">
    <property type="entry name" value="Outer membrane efflux proteins (OEP)"/>
    <property type="match status" value="1"/>
</dbReference>
<keyword evidence="2" id="KW-0812">Transmembrane</keyword>
<dbReference type="Proteomes" id="UP000271590">
    <property type="component" value="Unassembled WGS sequence"/>
</dbReference>
<protein>
    <submittedName>
        <fullName evidence="3">Efflux transporter outer membrane subunit</fullName>
    </submittedName>
</protein>
<keyword evidence="2" id="KW-0472">Membrane</keyword>
<comment type="subcellular location">
    <subcellularLocation>
        <location evidence="2">Cell membrane</location>
        <topology evidence="2">Lipid-anchor</topology>
    </subcellularLocation>
</comment>
<dbReference type="InterPro" id="IPR003423">
    <property type="entry name" value="OMP_efflux"/>
</dbReference>